<evidence type="ECO:0000313" key="2">
    <source>
        <dbReference type="EMBL" id="KAE9977083.1"/>
    </source>
</evidence>
<reference evidence="2 3" key="1">
    <citation type="submission" date="2018-12" db="EMBL/GenBank/DDBJ databases">
        <title>Venturia inaequalis Genome Resource.</title>
        <authorList>
            <person name="Lichtner F.J."/>
        </authorList>
    </citation>
    <scope>NUCLEOTIDE SEQUENCE [LARGE SCALE GENOMIC DNA]</scope>
    <source>
        <strain evidence="2 3">120213</strain>
    </source>
</reference>
<keyword evidence="1" id="KW-0812">Transmembrane</keyword>
<gene>
    <name evidence="2" type="ORF">EG328_002279</name>
</gene>
<feature type="transmembrane region" description="Helical" evidence="1">
    <location>
        <begin position="177"/>
        <end position="200"/>
    </location>
</feature>
<accession>A0A8H3UWS5</accession>
<keyword evidence="1" id="KW-0472">Membrane</keyword>
<dbReference type="AlphaFoldDB" id="A0A8H3UWS5"/>
<feature type="transmembrane region" description="Helical" evidence="1">
    <location>
        <begin position="206"/>
        <end position="224"/>
    </location>
</feature>
<evidence type="ECO:0000256" key="1">
    <source>
        <dbReference type="SAM" id="Phobius"/>
    </source>
</evidence>
<name>A0A8H3UWS5_VENIN</name>
<dbReference type="Proteomes" id="UP000447873">
    <property type="component" value="Unassembled WGS sequence"/>
</dbReference>
<sequence length="228" mass="25826">MHQGEDCHLATPSFALHRNSPHTKAGVATHLKLSRTTGFIHPPHFPFFSIYQRNNPSDNMQKRASTDGMPEHNKENAAAAKQDLRQLITSHVRFLLTESHKIITSRDVFLAAVEMPVSCYANFTFGFHNSFPHPYDYVLGAFLHLSVNSLYHEAVSTFNNIRPIHIRPSGGDCLVRYLAVLVAICFAWIIDQLSGFGISFCCGKHSGFWLFFVGIFVYCLLRLVRHYS</sequence>
<organism evidence="2 3">
    <name type="scientific">Venturia inaequalis</name>
    <name type="common">Apple scab fungus</name>
    <dbReference type="NCBI Taxonomy" id="5025"/>
    <lineage>
        <taxon>Eukaryota</taxon>
        <taxon>Fungi</taxon>
        <taxon>Dikarya</taxon>
        <taxon>Ascomycota</taxon>
        <taxon>Pezizomycotina</taxon>
        <taxon>Dothideomycetes</taxon>
        <taxon>Pleosporomycetidae</taxon>
        <taxon>Venturiales</taxon>
        <taxon>Venturiaceae</taxon>
        <taxon>Venturia</taxon>
    </lineage>
</organism>
<dbReference type="EMBL" id="WNWS01000160">
    <property type="protein sequence ID" value="KAE9977083.1"/>
    <property type="molecule type" value="Genomic_DNA"/>
</dbReference>
<proteinExistence type="predicted"/>
<comment type="caution">
    <text evidence="2">The sequence shown here is derived from an EMBL/GenBank/DDBJ whole genome shotgun (WGS) entry which is preliminary data.</text>
</comment>
<protein>
    <submittedName>
        <fullName evidence="2">Uncharacterized protein</fullName>
    </submittedName>
</protein>
<evidence type="ECO:0000313" key="3">
    <source>
        <dbReference type="Proteomes" id="UP000447873"/>
    </source>
</evidence>
<keyword evidence="1" id="KW-1133">Transmembrane helix</keyword>